<dbReference type="Proteomes" id="UP001628193">
    <property type="component" value="Unassembled WGS sequence"/>
</dbReference>
<reference evidence="3 4" key="1">
    <citation type="submission" date="2024-05" db="EMBL/GenBank/DDBJ databases">
        <authorList>
            <consortium name="Candidatus Magnetaquicoccaceae bacterium FCR-1 genome sequencing consortium"/>
            <person name="Shimoshige H."/>
            <person name="Shimamura S."/>
            <person name="Taoka A."/>
            <person name="Kobayashi H."/>
            <person name="Maekawa T."/>
        </authorList>
    </citation>
    <scope>NUCLEOTIDE SEQUENCE [LARGE SCALE GENOMIC DNA]</scope>
    <source>
        <strain evidence="3 4">FCR-1</strain>
    </source>
</reference>
<gene>
    <name evidence="3" type="ORF">SIID45300_01350</name>
</gene>
<keyword evidence="4" id="KW-1185">Reference proteome</keyword>
<sequence length="302" mass="32538">MRATIRLLLLLIAGIGSWGQAHAETVFGIRFLVNDTLGRDEPTRAALRARLHAQVATVNGYYRDSLVELRAEVADVAFVPIEEREAIEILEAMRAERAGFADLYCQAGEHGAAYTVAVTRHRIRGKRGCGRAIAVNKRMDQLSRPENGLMVYDIVCGAHTLAHELGHLMGLNHGRLVDACEPGQGHATAIAPYALGHGVGNCDGIRQPGEFGTIMVGGWMKRVVGDDKASLPLFSNPRLHDPRCGLSGICGDPEHGDEARALNETAPRILELAAANRARAEGCRNAGPSTRSPLHSQPNQSP</sequence>
<dbReference type="EMBL" id="BAAFGK010000004">
    <property type="protein sequence ID" value="GAB0057030.1"/>
    <property type="molecule type" value="Genomic_DNA"/>
</dbReference>
<dbReference type="RefSeq" id="WP_420904741.1">
    <property type="nucleotide sequence ID" value="NZ_BAAFGK010000004.1"/>
</dbReference>
<feature type="region of interest" description="Disordered" evidence="1">
    <location>
        <begin position="280"/>
        <end position="302"/>
    </location>
</feature>
<dbReference type="Pfam" id="PF13688">
    <property type="entry name" value="Reprolysin_5"/>
    <property type="match status" value="1"/>
</dbReference>
<evidence type="ECO:0000256" key="2">
    <source>
        <dbReference type="SAM" id="SignalP"/>
    </source>
</evidence>
<keyword evidence="2" id="KW-0732">Signal</keyword>
<dbReference type="InterPro" id="IPR024079">
    <property type="entry name" value="MetalloPept_cat_dom_sf"/>
</dbReference>
<feature type="chain" id="PRO_5045833956" evidence="2">
    <location>
        <begin position="24"/>
        <end position="302"/>
    </location>
</feature>
<dbReference type="SUPFAM" id="SSF55486">
    <property type="entry name" value="Metalloproteases ('zincins'), catalytic domain"/>
    <property type="match status" value="1"/>
</dbReference>
<name>A0ABQ0C812_9PROT</name>
<organism evidence="3 4">
    <name type="scientific">Candidatus Magnetaquiglobus chichijimensis</name>
    <dbReference type="NCBI Taxonomy" id="3141448"/>
    <lineage>
        <taxon>Bacteria</taxon>
        <taxon>Pseudomonadati</taxon>
        <taxon>Pseudomonadota</taxon>
        <taxon>Magnetococcia</taxon>
        <taxon>Magnetococcales</taxon>
        <taxon>Candidatus Magnetaquicoccaceae</taxon>
        <taxon>Candidatus Magnetaquiglobus</taxon>
    </lineage>
</organism>
<comment type="caution">
    <text evidence="3">The sequence shown here is derived from an EMBL/GenBank/DDBJ whole genome shotgun (WGS) entry which is preliminary data.</text>
</comment>
<evidence type="ECO:0000313" key="4">
    <source>
        <dbReference type="Proteomes" id="UP001628193"/>
    </source>
</evidence>
<evidence type="ECO:0000313" key="3">
    <source>
        <dbReference type="EMBL" id="GAB0057030.1"/>
    </source>
</evidence>
<dbReference type="Gene3D" id="3.40.390.10">
    <property type="entry name" value="Collagenase (Catalytic Domain)"/>
    <property type="match status" value="1"/>
</dbReference>
<reference evidence="3 4" key="2">
    <citation type="submission" date="2024-09" db="EMBL/GenBank/DDBJ databases">
        <title>Draft genome sequence of Candidatus Magnetaquicoccaceae bacterium FCR-1.</title>
        <authorList>
            <person name="Shimoshige H."/>
            <person name="Shimamura S."/>
            <person name="Taoka A."/>
            <person name="Kobayashi H."/>
            <person name="Maekawa T."/>
        </authorList>
    </citation>
    <scope>NUCLEOTIDE SEQUENCE [LARGE SCALE GENOMIC DNA]</scope>
    <source>
        <strain evidence="3 4">FCR-1</strain>
    </source>
</reference>
<proteinExistence type="predicted"/>
<feature type="compositionally biased region" description="Polar residues" evidence="1">
    <location>
        <begin position="288"/>
        <end position="302"/>
    </location>
</feature>
<feature type="signal peptide" evidence="2">
    <location>
        <begin position="1"/>
        <end position="23"/>
    </location>
</feature>
<protein>
    <submittedName>
        <fullName evidence="3">Uncharacterized protein</fullName>
    </submittedName>
</protein>
<evidence type="ECO:0000256" key="1">
    <source>
        <dbReference type="SAM" id="MobiDB-lite"/>
    </source>
</evidence>
<accession>A0ABQ0C812</accession>